<sequence>MATTGDKLTRVSTEAAEEFVQSFYPALNSNRARIASFYSPAISTILFNGNPVADGNAVQDIFVNKMPPTRYEVQTFDCQIVNKAYPTPTATGLKTPNQLTIRDMSILVIVSGYVQFGAEIDQPQRGFSETFVLVPSSGGKNKHRSGWLIQSQNFRLVV</sequence>
<dbReference type="STRING" id="5098.A0A507R3U1"/>
<protein>
    <recommendedName>
        <fullName evidence="1">NTF2 domain-containing protein</fullName>
    </recommendedName>
</protein>
<gene>
    <name evidence="2" type="ORF">MPDQ_002527</name>
</gene>
<dbReference type="OrthoDB" id="25408at2759"/>
<dbReference type="InterPro" id="IPR045875">
    <property type="entry name" value="NTF2"/>
</dbReference>
<accession>A0A507R3U1</accession>
<keyword evidence="3" id="KW-1185">Reference proteome</keyword>
<dbReference type="PANTHER" id="PTHR12612">
    <property type="entry name" value="NUCLEAR TRANSPORT FACTOR 2"/>
    <property type="match status" value="1"/>
</dbReference>
<dbReference type="Pfam" id="PF02136">
    <property type="entry name" value="NTF2"/>
    <property type="match status" value="1"/>
</dbReference>
<reference evidence="2 3" key="1">
    <citation type="submission" date="2019-06" db="EMBL/GenBank/DDBJ databases">
        <title>Wine fermentation using esterase from Monascus purpureus.</title>
        <authorList>
            <person name="Geng C."/>
            <person name="Zhang Y."/>
        </authorList>
    </citation>
    <scope>NUCLEOTIDE SEQUENCE [LARGE SCALE GENOMIC DNA]</scope>
    <source>
        <strain evidence="2">HQ1</strain>
    </source>
</reference>
<dbReference type="InterPro" id="IPR018222">
    <property type="entry name" value="Nuclear_transport_factor_2_euk"/>
</dbReference>
<dbReference type="GO" id="GO:0006913">
    <property type="term" value="P:nucleocytoplasmic transport"/>
    <property type="evidence" value="ECO:0007669"/>
    <property type="project" value="InterPro"/>
</dbReference>
<feature type="domain" description="NTF2" evidence="1">
    <location>
        <begin position="15"/>
        <end position="156"/>
    </location>
</feature>
<evidence type="ECO:0000313" key="3">
    <source>
        <dbReference type="Proteomes" id="UP000319663"/>
    </source>
</evidence>
<proteinExistence type="predicted"/>
<evidence type="ECO:0000259" key="1">
    <source>
        <dbReference type="PROSITE" id="PS50177"/>
    </source>
</evidence>
<organism evidence="2 3">
    <name type="scientific">Monascus purpureus</name>
    <name type="common">Red mold</name>
    <name type="synonym">Monascus anka</name>
    <dbReference type="NCBI Taxonomy" id="5098"/>
    <lineage>
        <taxon>Eukaryota</taxon>
        <taxon>Fungi</taxon>
        <taxon>Dikarya</taxon>
        <taxon>Ascomycota</taxon>
        <taxon>Pezizomycotina</taxon>
        <taxon>Eurotiomycetes</taxon>
        <taxon>Eurotiomycetidae</taxon>
        <taxon>Eurotiales</taxon>
        <taxon>Aspergillaceae</taxon>
        <taxon>Monascus</taxon>
    </lineage>
</organism>
<dbReference type="EMBL" id="VIFY01000018">
    <property type="protein sequence ID" value="TQB75563.1"/>
    <property type="molecule type" value="Genomic_DNA"/>
</dbReference>
<name>A0A507R3U1_MONPU</name>
<dbReference type="PROSITE" id="PS50177">
    <property type="entry name" value="NTF2_DOMAIN"/>
    <property type="match status" value="1"/>
</dbReference>
<evidence type="ECO:0000313" key="2">
    <source>
        <dbReference type="EMBL" id="TQB75563.1"/>
    </source>
</evidence>
<comment type="caution">
    <text evidence="2">The sequence shown here is derived from an EMBL/GenBank/DDBJ whole genome shotgun (WGS) entry which is preliminary data.</text>
</comment>
<dbReference type="InterPro" id="IPR032710">
    <property type="entry name" value="NTF2-like_dom_sf"/>
</dbReference>
<dbReference type="SUPFAM" id="SSF54427">
    <property type="entry name" value="NTF2-like"/>
    <property type="match status" value="1"/>
</dbReference>
<dbReference type="AlphaFoldDB" id="A0A507R3U1"/>
<dbReference type="Gene3D" id="3.10.450.50">
    <property type="match status" value="1"/>
</dbReference>
<dbReference type="Proteomes" id="UP000319663">
    <property type="component" value="Unassembled WGS sequence"/>
</dbReference>
<dbReference type="InterPro" id="IPR002075">
    <property type="entry name" value="NTF2_dom"/>
</dbReference>